<protein>
    <submittedName>
        <fullName evidence="1">Uncharacterized protein</fullName>
    </submittedName>
</protein>
<comment type="caution">
    <text evidence="1">The sequence shown here is derived from an EMBL/GenBank/DDBJ whole genome shotgun (WGS) entry which is preliminary data.</text>
</comment>
<gene>
    <name evidence="1" type="ORF">M6D89_04425</name>
</gene>
<reference evidence="1" key="2">
    <citation type="submission" date="2023-01" db="EMBL/GenBank/DDBJ databases">
        <title>Gilvimarinus xylanilyticus HB14 isolated from Caulerpa lentillifera aquaculture base in Hainan, China.</title>
        <authorList>
            <person name="Zhang Y.-J."/>
        </authorList>
    </citation>
    <scope>NUCLEOTIDE SEQUENCE</scope>
    <source>
        <strain evidence="1">HB14</strain>
    </source>
</reference>
<dbReference type="EMBL" id="JAMFTH010000001">
    <property type="protein sequence ID" value="MCP8898540.1"/>
    <property type="molecule type" value="Genomic_DNA"/>
</dbReference>
<sequence>MKIHSAEVPERFLLDIAKAGHSELSALQFSHFAFYLAEPELIHLIAVVGMGQCGLQACLLEESEATRAFVEQMSPGAALGELEQWFDTPVLYIERAVSLLPVTIPKPWGREIWFTGMEARGVARVGDESRSIPLPWLLALAPQRFSAGAPEQLTLLKILDPLPDEVYGDLYFEMHEHKQEVYVVTHVDERAWPEGQGGIRYGFNQAQRSQYGNDDAFKQAYLKAVQDYERVRRHIDERLDQLKRAAGVAISDPVPPESLNAWMEQLPADLQHQELQLRRAMESFIQVMPLSVGDVVQVPCHTPHSLLHGVRTVEFQTPVYERKILSFAQKVLTQSHWDTEEALQNVALDAAEQSLGEEFCPVEGLKAQKIVDFSDFEVWRYSAEQACELSLARQSRYQLLMSIGTGVSYAGQALAAEQSFLVPAGARPTANLAFTAGAVALIAIPRIGDC</sequence>
<reference evidence="1" key="1">
    <citation type="submission" date="2022-05" db="EMBL/GenBank/DDBJ databases">
        <authorList>
            <person name="Sun H.-N."/>
        </authorList>
    </citation>
    <scope>NUCLEOTIDE SEQUENCE</scope>
    <source>
        <strain evidence="1">HB14</strain>
    </source>
</reference>
<dbReference type="InterPro" id="IPR014710">
    <property type="entry name" value="RmlC-like_jellyroll"/>
</dbReference>
<dbReference type="Proteomes" id="UP001139319">
    <property type="component" value="Unassembled WGS sequence"/>
</dbReference>
<dbReference type="Gene3D" id="2.60.120.10">
    <property type="entry name" value="Jelly Rolls"/>
    <property type="match status" value="1"/>
</dbReference>
<accession>A0A9X2HUP0</accession>
<proteinExistence type="predicted"/>
<organism evidence="1 2">
    <name type="scientific">Gilvimarinus xylanilyticus</name>
    <dbReference type="NCBI Taxonomy" id="2944139"/>
    <lineage>
        <taxon>Bacteria</taxon>
        <taxon>Pseudomonadati</taxon>
        <taxon>Pseudomonadota</taxon>
        <taxon>Gammaproteobacteria</taxon>
        <taxon>Cellvibrionales</taxon>
        <taxon>Cellvibrionaceae</taxon>
        <taxon>Gilvimarinus</taxon>
    </lineage>
</organism>
<dbReference type="AlphaFoldDB" id="A0A9X2HUP0"/>
<name>A0A9X2HUP0_9GAMM</name>
<evidence type="ECO:0000313" key="1">
    <source>
        <dbReference type="EMBL" id="MCP8898540.1"/>
    </source>
</evidence>
<dbReference type="RefSeq" id="WP_253966814.1">
    <property type="nucleotide sequence ID" value="NZ_JAMFTH010000001.1"/>
</dbReference>
<dbReference type="InterPro" id="IPR011051">
    <property type="entry name" value="RmlC_Cupin_sf"/>
</dbReference>
<keyword evidence="2" id="KW-1185">Reference proteome</keyword>
<evidence type="ECO:0000313" key="2">
    <source>
        <dbReference type="Proteomes" id="UP001139319"/>
    </source>
</evidence>
<dbReference type="SUPFAM" id="SSF51182">
    <property type="entry name" value="RmlC-like cupins"/>
    <property type="match status" value="1"/>
</dbReference>